<organism evidence="3 4">
    <name type="scientific">Phytophthora megakarya</name>
    <dbReference type="NCBI Taxonomy" id="4795"/>
    <lineage>
        <taxon>Eukaryota</taxon>
        <taxon>Sar</taxon>
        <taxon>Stramenopiles</taxon>
        <taxon>Oomycota</taxon>
        <taxon>Peronosporomycetes</taxon>
        <taxon>Peronosporales</taxon>
        <taxon>Peronosporaceae</taxon>
        <taxon>Phytophthora</taxon>
    </lineage>
</organism>
<dbReference type="AlphaFoldDB" id="A0A225WEN2"/>
<dbReference type="InterPro" id="IPR053235">
    <property type="entry name" value="Ser_Thr_kinase"/>
</dbReference>
<feature type="region of interest" description="Disordered" evidence="1">
    <location>
        <begin position="459"/>
        <end position="492"/>
    </location>
</feature>
<evidence type="ECO:0000256" key="1">
    <source>
        <dbReference type="SAM" id="MobiDB-lite"/>
    </source>
</evidence>
<keyword evidence="3" id="KW-0723">Serine/threonine-protein kinase</keyword>
<dbReference type="SUPFAM" id="SSF56112">
    <property type="entry name" value="Protein kinase-like (PK-like)"/>
    <property type="match status" value="1"/>
</dbReference>
<evidence type="ECO:0000313" key="3">
    <source>
        <dbReference type="EMBL" id="OWZ15487.1"/>
    </source>
</evidence>
<reference evidence="4" key="1">
    <citation type="submission" date="2017-03" db="EMBL/GenBank/DDBJ databases">
        <title>Phytopthora megakarya and P. palmivora, two closely related causual agents of cacao black pod achieved similar genome size and gene model numbers by different mechanisms.</title>
        <authorList>
            <person name="Ali S."/>
            <person name="Shao J."/>
            <person name="Larry D.J."/>
            <person name="Kronmiller B."/>
            <person name="Shen D."/>
            <person name="Strem M.D."/>
            <person name="Melnick R.L."/>
            <person name="Guiltinan M.J."/>
            <person name="Tyler B.M."/>
            <person name="Meinhardt L.W."/>
            <person name="Bailey B.A."/>
        </authorList>
    </citation>
    <scope>NUCLEOTIDE SEQUENCE [LARGE SCALE GENOMIC DNA]</scope>
    <source>
        <strain evidence="4">zdho120</strain>
    </source>
</reference>
<protein>
    <submittedName>
        <fullName evidence="3">Serine/threonine protein kinase</fullName>
    </submittedName>
</protein>
<accession>A0A225WEN2</accession>
<dbReference type="GO" id="GO:0005737">
    <property type="term" value="C:cytoplasm"/>
    <property type="evidence" value="ECO:0007669"/>
    <property type="project" value="TreeGrafter"/>
</dbReference>
<feature type="region of interest" description="Disordered" evidence="1">
    <location>
        <begin position="59"/>
        <end position="96"/>
    </location>
</feature>
<name>A0A225WEN2_9STRA</name>
<keyword evidence="3" id="KW-0418">Kinase</keyword>
<dbReference type="Gene3D" id="1.10.510.10">
    <property type="entry name" value="Transferase(Phosphotransferase) domain 1"/>
    <property type="match status" value="1"/>
</dbReference>
<comment type="caution">
    <text evidence="3">The sequence shown here is derived from an EMBL/GenBank/DDBJ whole genome shotgun (WGS) entry which is preliminary data.</text>
</comment>
<dbReference type="InterPro" id="IPR011009">
    <property type="entry name" value="Kinase-like_dom_sf"/>
</dbReference>
<dbReference type="InterPro" id="IPR000719">
    <property type="entry name" value="Prot_kinase_dom"/>
</dbReference>
<feature type="compositionally biased region" description="Basic and acidic residues" evidence="1">
    <location>
        <begin position="64"/>
        <end position="73"/>
    </location>
</feature>
<dbReference type="PANTHER" id="PTHR24361">
    <property type="entry name" value="MITOGEN-ACTIVATED KINASE KINASE KINASE"/>
    <property type="match status" value="1"/>
</dbReference>
<gene>
    <name evidence="3" type="ORF">PHMEG_00010854</name>
</gene>
<dbReference type="Pfam" id="PF00069">
    <property type="entry name" value="Pkinase"/>
    <property type="match status" value="1"/>
</dbReference>
<dbReference type="SMART" id="SM00220">
    <property type="entry name" value="S_TKc"/>
    <property type="match status" value="1"/>
</dbReference>
<dbReference type="Proteomes" id="UP000198211">
    <property type="component" value="Unassembled WGS sequence"/>
</dbReference>
<evidence type="ECO:0000313" key="4">
    <source>
        <dbReference type="Proteomes" id="UP000198211"/>
    </source>
</evidence>
<dbReference type="PROSITE" id="PS50011">
    <property type="entry name" value="PROTEIN_KINASE_DOM"/>
    <property type="match status" value="1"/>
</dbReference>
<dbReference type="GO" id="GO:0004674">
    <property type="term" value="F:protein serine/threonine kinase activity"/>
    <property type="evidence" value="ECO:0007669"/>
    <property type="project" value="UniProtKB-KW"/>
</dbReference>
<feature type="domain" description="Protein kinase" evidence="2">
    <location>
        <begin position="72"/>
        <end position="430"/>
    </location>
</feature>
<feature type="compositionally biased region" description="Polar residues" evidence="1">
    <location>
        <begin position="80"/>
        <end position="92"/>
    </location>
</feature>
<keyword evidence="4" id="KW-1185">Reference proteome</keyword>
<keyword evidence="3" id="KW-0808">Transferase</keyword>
<dbReference type="OrthoDB" id="103029at2759"/>
<feature type="compositionally biased region" description="Basic and acidic residues" evidence="1">
    <location>
        <begin position="459"/>
        <end position="483"/>
    </location>
</feature>
<evidence type="ECO:0000259" key="2">
    <source>
        <dbReference type="PROSITE" id="PS50011"/>
    </source>
</evidence>
<proteinExistence type="predicted"/>
<dbReference type="EMBL" id="NBNE01001113">
    <property type="protein sequence ID" value="OWZ15487.1"/>
    <property type="molecule type" value="Genomic_DNA"/>
</dbReference>
<sequence length="731" mass="81612">MSIGDSNYHEDRDSCVILAGSPTGGESTQQPDTATSFSAGYVHLESPLDSHYRFVPANKRRQISRREERDSSRSLELLGTRSTASTTPAQTRRASRKTLRLALETLMKTKPNHKGVNAPGVLINTHQYSFSSDTQIEETPLAFFIDCRVSTSAEESSMTAPPSKLVLKIFIEDDADLAGRESYALSCLQHDDSTRAFAPRVHDVALEYELVSKVSKDGVKLSLNCCILVLEMPSCTTLRTQATTSREPTLQQISRVANAVQALHSRGLIHGALHTESLVACSPDARVKFWGLENTSRAGHTVPSPDADVLKAFQAEFVAPELASVALAESLSIRASPSLDVWSLGVMILKLYASDRPLEEFKGCFTTREAFERVSSSAPDEQPSNTCFFEQSIVQFFVLDTDMKDLLRRCFNYDPNSRPSIDTIVNHSLFQNKEREVCRPMTVKGAIVSRMLSAIIEEKDLRASDEPERETSGTEQLPEKIEDNSAGPVTTDEFVPEPLPPSLWLFLPPMELEIDLTQRASFFSVEQWISRLKHLKQQRGGELRFPLVFMCETCESHSSVQCSVPTTSKYGSTVTESLLCLVMPLVRETMLFLEARAILSNGLNVGEVCGLVGPHQWEELQSFYCALERMELATLNPVNEMELAPLQKQLKTRDPAEAQQLLDNLTQLVFSEEKREYVRNLLNALENDEAFATRVERSSWAALRRCDITGQSLSPLSQTRWLCIHHAPQEN</sequence>
<dbReference type="GO" id="GO:0005524">
    <property type="term" value="F:ATP binding"/>
    <property type="evidence" value="ECO:0007669"/>
    <property type="project" value="InterPro"/>
</dbReference>